<proteinExistence type="predicted"/>
<gene>
    <name evidence="1" type="ORF">SADUNF_Sadunf13G0013700</name>
</gene>
<evidence type="ECO:0000313" key="1">
    <source>
        <dbReference type="EMBL" id="KAF9669909.1"/>
    </source>
</evidence>
<evidence type="ECO:0000313" key="2">
    <source>
        <dbReference type="Proteomes" id="UP000657918"/>
    </source>
</evidence>
<organism evidence="1 2">
    <name type="scientific">Salix dunnii</name>
    <dbReference type="NCBI Taxonomy" id="1413687"/>
    <lineage>
        <taxon>Eukaryota</taxon>
        <taxon>Viridiplantae</taxon>
        <taxon>Streptophyta</taxon>
        <taxon>Embryophyta</taxon>
        <taxon>Tracheophyta</taxon>
        <taxon>Spermatophyta</taxon>
        <taxon>Magnoliopsida</taxon>
        <taxon>eudicotyledons</taxon>
        <taxon>Gunneridae</taxon>
        <taxon>Pentapetalae</taxon>
        <taxon>rosids</taxon>
        <taxon>fabids</taxon>
        <taxon>Malpighiales</taxon>
        <taxon>Salicaceae</taxon>
        <taxon>Saliceae</taxon>
        <taxon>Salix</taxon>
    </lineage>
</organism>
<dbReference type="AlphaFoldDB" id="A0A835JK39"/>
<comment type="caution">
    <text evidence="1">The sequence shown here is derived from an EMBL/GenBank/DDBJ whole genome shotgun (WGS) entry which is preliminary data.</text>
</comment>
<dbReference type="EMBL" id="JADGMS010000013">
    <property type="protein sequence ID" value="KAF9669909.1"/>
    <property type="molecule type" value="Genomic_DNA"/>
</dbReference>
<name>A0A835JK39_9ROSI</name>
<keyword evidence="2" id="KW-1185">Reference proteome</keyword>
<dbReference type="Proteomes" id="UP000657918">
    <property type="component" value="Unassembled WGS sequence"/>
</dbReference>
<reference evidence="1 2" key="1">
    <citation type="submission" date="2020-10" db="EMBL/GenBank/DDBJ databases">
        <title>Plant Genome Project.</title>
        <authorList>
            <person name="Zhang R.-G."/>
        </authorList>
    </citation>
    <scope>NUCLEOTIDE SEQUENCE [LARGE SCALE GENOMIC DNA]</scope>
    <source>
        <strain evidence="1">FAFU-HL-1</strain>
        <tissue evidence="1">Leaf</tissue>
    </source>
</reference>
<sequence length="95" mass="11191">MWSPPHVPRSALPNWRQAEDAWKVTPSRNINANKFEARSSRVDCWIAFFFTHHSSPTEHSQDKRDKLTLEVPTPYRDRRKTMLSTSVKFVHQKDA</sequence>
<accession>A0A835JK39</accession>
<protein>
    <submittedName>
        <fullName evidence="1">Uncharacterized protein</fullName>
    </submittedName>
</protein>